<organism evidence="1 2">
    <name type="scientific">Leptospira terpstrae serovar Hualin str. LT 11-33 = ATCC 700639</name>
    <dbReference type="NCBI Taxonomy" id="1257025"/>
    <lineage>
        <taxon>Bacteria</taxon>
        <taxon>Pseudomonadati</taxon>
        <taxon>Spirochaetota</taxon>
        <taxon>Spirochaetia</taxon>
        <taxon>Leptospirales</taxon>
        <taxon>Leptospiraceae</taxon>
        <taxon>Leptospira</taxon>
    </lineage>
</organism>
<dbReference type="EMBL" id="AOGW02000008">
    <property type="protein sequence ID" value="EMY62274.1"/>
    <property type="molecule type" value="Genomic_DNA"/>
</dbReference>
<reference evidence="1" key="1">
    <citation type="submission" date="2013-03" db="EMBL/GenBank/DDBJ databases">
        <authorList>
            <person name="Harkins D.M."/>
            <person name="Durkin A.S."/>
            <person name="Brinkac L.M."/>
            <person name="Haft D.H."/>
            <person name="Selengut J.D."/>
            <person name="Sanka R."/>
            <person name="DePew J."/>
            <person name="Purushe J."/>
            <person name="Hartskeerl R.A."/>
            <person name="Ahmed A."/>
            <person name="van der Linden H."/>
            <person name="Goris M.G.A."/>
            <person name="Vinetz J.M."/>
            <person name="Sutton G.G."/>
            <person name="Nierman W.C."/>
            <person name="Fouts D.E."/>
        </authorList>
    </citation>
    <scope>NUCLEOTIDE SEQUENCE [LARGE SCALE GENOMIC DNA]</scope>
    <source>
        <strain evidence="1">LT 11-33</strain>
    </source>
</reference>
<dbReference type="AlphaFoldDB" id="N1VRC6"/>
<keyword evidence="2" id="KW-1185">Reference proteome</keyword>
<dbReference type="Gene3D" id="2.30.30.40">
    <property type="entry name" value="SH3 Domains"/>
    <property type="match status" value="1"/>
</dbReference>
<proteinExistence type="predicted"/>
<protein>
    <recommendedName>
        <fullName evidence="3">SH3 domain protein</fullName>
    </recommendedName>
</protein>
<evidence type="ECO:0008006" key="3">
    <source>
        <dbReference type="Google" id="ProtNLM"/>
    </source>
</evidence>
<sequence length="250" mass="29399">MFYLQFLENDEQIYQKIKPGNEMRQQIVVISMLFTSFYTQLLPCEPFEPVFLKPVDTSREDKDFFTFKQKLEKSVKEKDIKFIDSIIDPKISFAFDEDGMGKSKFLKYWKLDKNPKNSEFWDELSQTINLGFTYKDNIWSAPFLFNLTPESIDSYSFSLITGSTVNIRNKPSKKGAIVTQLSWEFVKNEYDETIPKQVPNEPCNWKKVCISDGQVGYICEQYLRSPMDHRVGFSKKNKNWMMIFFVEGGD</sequence>
<evidence type="ECO:0000313" key="2">
    <source>
        <dbReference type="Proteomes" id="UP000012371"/>
    </source>
</evidence>
<comment type="caution">
    <text evidence="1">The sequence shown here is derived from an EMBL/GenBank/DDBJ whole genome shotgun (WGS) entry which is preliminary data.</text>
</comment>
<accession>N1VRC6</accession>
<dbReference type="Proteomes" id="UP000012371">
    <property type="component" value="Unassembled WGS sequence"/>
</dbReference>
<evidence type="ECO:0000313" key="1">
    <source>
        <dbReference type="EMBL" id="EMY62274.1"/>
    </source>
</evidence>
<gene>
    <name evidence="1" type="ORF">LEP1GSC203_2181</name>
</gene>
<name>N1VRC6_9LEPT</name>